<reference evidence="2 3" key="1">
    <citation type="submission" date="2019-11" db="EMBL/GenBank/DDBJ databases">
        <title>Whole genome sequence of Haloferax sp. MBLA0078.</title>
        <authorList>
            <person name="Seo M.-J."/>
            <person name="Cho E.-S."/>
        </authorList>
    </citation>
    <scope>NUCLEOTIDE SEQUENCE [LARGE SCALE GENOMIC DNA]</scope>
    <source>
        <strain evidence="2 3">MBLA0078</strain>
    </source>
</reference>
<dbReference type="OrthoDB" id="284641at2157"/>
<organism evidence="2 3">
    <name type="scientific">Haloferax marinum</name>
    <dbReference type="NCBI Taxonomy" id="2666143"/>
    <lineage>
        <taxon>Archaea</taxon>
        <taxon>Methanobacteriati</taxon>
        <taxon>Methanobacteriota</taxon>
        <taxon>Stenosarchaea group</taxon>
        <taxon>Halobacteria</taxon>
        <taxon>Halobacteriales</taxon>
        <taxon>Haloferacaceae</taxon>
        <taxon>Haloferax</taxon>
    </lineage>
</organism>
<sequence length="285" mass="32302">MEKRQYKRRAILTGVLAVSVSSIAGCIADEGSTQRSATEDNSPTPVEQTSTRAPDENRNTQPTNEPDIATVKREAKEYPYRDLMRNSEQYEGRLVHFPEGKITQVLGDEDRGFQFRVYVTPDDYIWDDDILIRWSGERFLEDDIVEMWGRFNGLITYETVAGSKRTIPDITVYEIELLEEAGATETPTPEPSVEILDSKWTVVEEYDYSDDRYGVVGTVENTSDRTVSMLVRVRFLDSTGAQIGDGMDIAMGVPPGERFRFEIAYVGGKSEEVDSYDIDVETRWG</sequence>
<keyword evidence="3" id="KW-1185">Reference proteome</keyword>
<feature type="compositionally biased region" description="Polar residues" evidence="1">
    <location>
        <begin position="31"/>
        <end position="52"/>
    </location>
</feature>
<dbReference type="AlphaFoldDB" id="A0A6A8GEQ7"/>
<dbReference type="EMBL" id="WKJQ01000003">
    <property type="protein sequence ID" value="MRW98266.1"/>
    <property type="molecule type" value="Genomic_DNA"/>
</dbReference>
<protein>
    <submittedName>
        <fullName evidence="2">Uncharacterized protein</fullName>
    </submittedName>
</protein>
<evidence type="ECO:0000313" key="3">
    <source>
        <dbReference type="Proteomes" id="UP000443423"/>
    </source>
</evidence>
<dbReference type="NCBIfam" id="NF038353">
    <property type="entry name" value="FxLYD_dom"/>
    <property type="match status" value="1"/>
</dbReference>
<dbReference type="InterPro" id="IPR047676">
    <property type="entry name" value="FxLYD_dom"/>
</dbReference>
<dbReference type="Proteomes" id="UP000443423">
    <property type="component" value="Unassembled WGS sequence"/>
</dbReference>
<gene>
    <name evidence="2" type="ORF">GJR99_17000</name>
</gene>
<proteinExistence type="predicted"/>
<evidence type="ECO:0000313" key="2">
    <source>
        <dbReference type="EMBL" id="MRW98266.1"/>
    </source>
</evidence>
<evidence type="ECO:0000256" key="1">
    <source>
        <dbReference type="SAM" id="MobiDB-lite"/>
    </source>
</evidence>
<dbReference type="RefSeq" id="WP_151114254.1">
    <property type="nucleotide sequence ID" value="NZ_WKJQ01000003.1"/>
</dbReference>
<dbReference type="PROSITE" id="PS51257">
    <property type="entry name" value="PROKAR_LIPOPROTEIN"/>
    <property type="match status" value="1"/>
</dbReference>
<feature type="region of interest" description="Disordered" evidence="1">
    <location>
        <begin position="31"/>
        <end position="67"/>
    </location>
</feature>
<comment type="caution">
    <text evidence="2">The sequence shown here is derived from an EMBL/GenBank/DDBJ whole genome shotgun (WGS) entry which is preliminary data.</text>
</comment>
<accession>A0A6A8GEQ7</accession>
<name>A0A6A8GEQ7_9EURY</name>